<evidence type="ECO:0000256" key="6">
    <source>
        <dbReference type="ARBA" id="ARBA00023136"/>
    </source>
</evidence>
<organism evidence="10 11">
    <name type="scientific">Streptosporangium fragile</name>
    <dbReference type="NCBI Taxonomy" id="46186"/>
    <lineage>
        <taxon>Bacteria</taxon>
        <taxon>Bacillati</taxon>
        <taxon>Actinomycetota</taxon>
        <taxon>Actinomycetes</taxon>
        <taxon>Streptosporangiales</taxon>
        <taxon>Streptosporangiaceae</taxon>
        <taxon>Streptosporangium</taxon>
    </lineage>
</organism>
<dbReference type="PANTHER" id="PTHR31563">
    <property type="entry name" value="ION CHANNEL POLLUX-RELATED"/>
    <property type="match status" value="1"/>
</dbReference>
<dbReference type="RefSeq" id="WP_344981730.1">
    <property type="nucleotide sequence ID" value="NZ_BAAAVI010000103.1"/>
</dbReference>
<evidence type="ECO:0000256" key="1">
    <source>
        <dbReference type="ARBA" id="ARBA00004127"/>
    </source>
</evidence>
<dbReference type="SUPFAM" id="SSF116726">
    <property type="entry name" value="TrkA C-terminal domain-like"/>
    <property type="match status" value="1"/>
</dbReference>
<dbReference type="InterPro" id="IPR010420">
    <property type="entry name" value="CASTOR/POLLUX/SYM8_dom"/>
</dbReference>
<feature type="domain" description="CASTOR/POLLUX/SYM8 ion channel conserved" evidence="9">
    <location>
        <begin position="259"/>
        <end position="349"/>
    </location>
</feature>
<name>A0ABN3WD71_9ACTN</name>
<feature type="transmembrane region" description="Helical" evidence="8">
    <location>
        <begin position="74"/>
        <end position="100"/>
    </location>
</feature>
<evidence type="ECO:0000313" key="10">
    <source>
        <dbReference type="EMBL" id="GAA2910232.1"/>
    </source>
</evidence>
<accession>A0ABN3WD71</accession>
<evidence type="ECO:0000256" key="7">
    <source>
        <dbReference type="ARBA" id="ARBA00023303"/>
    </source>
</evidence>
<dbReference type="Proteomes" id="UP001500831">
    <property type="component" value="Unassembled WGS sequence"/>
</dbReference>
<keyword evidence="2" id="KW-0813">Transport</keyword>
<gene>
    <name evidence="10" type="ORF">GCM10010517_76700</name>
</gene>
<dbReference type="Gene3D" id="3.40.50.720">
    <property type="entry name" value="NAD(P)-binding Rossmann-like Domain"/>
    <property type="match status" value="2"/>
</dbReference>
<dbReference type="EMBL" id="BAAAVI010000103">
    <property type="protein sequence ID" value="GAA2910232.1"/>
    <property type="molecule type" value="Genomic_DNA"/>
</dbReference>
<dbReference type="Gene3D" id="3.30.70.1450">
    <property type="entry name" value="Regulator of K+ conductance, C-terminal domain"/>
    <property type="match status" value="1"/>
</dbReference>
<keyword evidence="11" id="KW-1185">Reference proteome</keyword>
<protein>
    <submittedName>
        <fullName evidence="10">Lipoprotein</fullName>
    </submittedName>
</protein>
<dbReference type="SUPFAM" id="SSF51735">
    <property type="entry name" value="NAD(P)-binding Rossmann-fold domains"/>
    <property type="match status" value="1"/>
</dbReference>
<evidence type="ECO:0000256" key="5">
    <source>
        <dbReference type="ARBA" id="ARBA00023065"/>
    </source>
</evidence>
<dbReference type="Pfam" id="PF06241">
    <property type="entry name" value="Castor_Poll_mid"/>
    <property type="match status" value="1"/>
</dbReference>
<evidence type="ECO:0000256" key="4">
    <source>
        <dbReference type="ARBA" id="ARBA00022989"/>
    </source>
</evidence>
<evidence type="ECO:0000256" key="3">
    <source>
        <dbReference type="ARBA" id="ARBA00022692"/>
    </source>
</evidence>
<dbReference type="PANTHER" id="PTHR31563:SF10">
    <property type="entry name" value="ION CHANNEL POLLUX-RELATED"/>
    <property type="match status" value="1"/>
</dbReference>
<evidence type="ECO:0000256" key="8">
    <source>
        <dbReference type="SAM" id="Phobius"/>
    </source>
</evidence>
<keyword evidence="10" id="KW-0449">Lipoprotein</keyword>
<keyword evidence="3 8" id="KW-0812">Transmembrane</keyword>
<proteinExistence type="predicted"/>
<keyword evidence="7" id="KW-0407">Ion channel</keyword>
<evidence type="ECO:0000256" key="2">
    <source>
        <dbReference type="ARBA" id="ARBA00022448"/>
    </source>
</evidence>
<dbReference type="InterPro" id="IPR036291">
    <property type="entry name" value="NAD(P)-bd_dom_sf"/>
</dbReference>
<comment type="caution">
    <text evidence="10">The sequence shown here is derived from an EMBL/GenBank/DDBJ whole genome shotgun (WGS) entry which is preliminary data.</text>
</comment>
<comment type="subcellular location">
    <subcellularLocation>
        <location evidence="1">Endomembrane system</location>
        <topology evidence="1">Multi-pass membrane protein</topology>
    </subcellularLocation>
</comment>
<reference evidence="10 11" key="1">
    <citation type="journal article" date="2019" name="Int. J. Syst. Evol. Microbiol.">
        <title>The Global Catalogue of Microorganisms (GCM) 10K type strain sequencing project: providing services to taxonomists for standard genome sequencing and annotation.</title>
        <authorList>
            <consortium name="The Broad Institute Genomics Platform"/>
            <consortium name="The Broad Institute Genome Sequencing Center for Infectious Disease"/>
            <person name="Wu L."/>
            <person name="Ma J."/>
        </authorList>
    </citation>
    <scope>NUCLEOTIDE SEQUENCE [LARGE SCALE GENOMIC DNA]</scope>
    <source>
        <strain evidence="10 11">JCM 6242</strain>
    </source>
</reference>
<keyword evidence="5" id="KW-0406">Ion transport</keyword>
<keyword evidence="6 8" id="KW-0472">Membrane</keyword>
<keyword evidence="4 8" id="KW-1133">Transmembrane helix</keyword>
<evidence type="ECO:0000259" key="9">
    <source>
        <dbReference type="Pfam" id="PF06241"/>
    </source>
</evidence>
<evidence type="ECO:0000313" key="11">
    <source>
        <dbReference type="Proteomes" id="UP001500831"/>
    </source>
</evidence>
<dbReference type="InterPro" id="IPR044849">
    <property type="entry name" value="CASTOR/POLLUX/SYM8-like"/>
</dbReference>
<feature type="transmembrane region" description="Helical" evidence="8">
    <location>
        <begin position="20"/>
        <end position="41"/>
    </location>
</feature>
<dbReference type="InterPro" id="IPR036721">
    <property type="entry name" value="RCK_C_sf"/>
</dbReference>
<sequence length="617" mass="65552">MKRLRYRFDTLIARGSTAMFGLLLVVTLITAVAGAVAVLSFSSRSVDLRSALWSGLMRMMSPAMVTRDTGSPVFLGSMLVLALTGIVIFSALIGMIETALDRKLATLRKGRSLVVERGHTVVLGWSEQVFLVLAELSAADANRGATCVAILAEKDRVAMEEEIRNRLVLPRRLRVVCRTGSPTDPIDVAIVSPERAKAVIVLGTEDGDSDARTVKSLLALDAAGVPPAVHVVAGVRDPRNLAAARLAGGSGAQVVDVDEISARIMVQTCVQAGLSAVYSDLLAFDGDEIYFTGAGELAGERFGDALPTLENCSLIGLERGGRILLSPAAETRIGADDRLIVISNDDGAAPARSTAAVDEAAISTASGRGPVPRRVLVLGWNDRGAAVVAEFNRYLPHGSHVAVAADDPRMIAELGALGSRTAVLPLACRTGDVTLRATLESLDPGTFDHVLILADDRVDPQLADSRTLLTLLHVRDMRRSHGWGHSLVTEIVRDCDRRLVEVTEVDDFIVSSKITTLLMAQLAEDPRRRELFADLFDAKGHEIYIKPAADYVRLATPVTYATVVAAACSYGEAAIGYRTGRAADGEGPGGNGVVLNPPKSSTLTFRPGDTVIVLARS</sequence>